<evidence type="ECO:0000313" key="7">
    <source>
        <dbReference type="EMBL" id="QPS34821.1"/>
    </source>
</evidence>
<sequence length="421" mass="45271">MTAERIRAISLPADHPYVLAITDPTAVEILPAPGDGSSGADAVVEQFLIEAWDEDQAADADLVHVHFGFELVPLSALERFVAALDRLGLPLVLTVHDLENPQLPEHAQDDFARRLEVLLRHAVRVITLTEGARAEIIRRWSREVSVVPHPPLGSDVAEAVVASTQPPGAPVANRPSSPGAPVAARQPFAARRPFTARRPYTAGILLKDARPSLDLAAIAALARALGTDPLRNDDWRLTVIRRPTVRAGRESEVAELKRLLDRSESADVEVWASMSDRELEDWLARLDVLVLPYRHGTHSGLLDLANDLGTRVLYAEVGHLADQRPGTNLGVDFHDADSLRAGLHAIAEAPPLPPRSREDGLRLLAEVRDAHTRLYRSVAARRAKTPAAAPAVTPPTATPPATAATATTPATPSPADTAGAR</sequence>
<evidence type="ECO:0000313" key="10">
    <source>
        <dbReference type="Proteomes" id="UP000216867"/>
    </source>
</evidence>
<reference evidence="8 11" key="4">
    <citation type="submission" date="2019-02" db="EMBL/GenBank/DDBJ databases">
        <authorList>
            <consortium name="Pathogen Informatics"/>
        </authorList>
    </citation>
    <scope>NUCLEOTIDE SEQUENCE [LARGE SCALE GENOMIC DNA]</scope>
    <source>
        <strain evidence="8 11">3012STDY7078520</strain>
    </source>
</reference>
<reference evidence="6 10" key="3">
    <citation type="submission" date="2017-04" db="EMBL/GenBank/DDBJ databases">
        <title>Kefir bacterial isolates.</title>
        <authorList>
            <person name="Kim Y."/>
            <person name="Blasche S."/>
            <person name="Patil K.R."/>
        </authorList>
    </citation>
    <scope>NUCLEOTIDE SEQUENCE [LARGE SCALE GENOMIC DNA]</scope>
    <source>
        <strain evidence="6 10">OG2</strain>
    </source>
</reference>
<feature type="domain" description="Glycosyltransferase subfamily 4-like N-terminal" evidence="4">
    <location>
        <begin position="48"/>
        <end position="149"/>
    </location>
</feature>
<proteinExistence type="predicted"/>
<dbReference type="InterPro" id="IPR028098">
    <property type="entry name" value="Glyco_trans_4-like_N"/>
</dbReference>
<dbReference type="GO" id="GO:0016757">
    <property type="term" value="F:glycosyltransferase activity"/>
    <property type="evidence" value="ECO:0007669"/>
    <property type="project" value="UniProtKB-KW"/>
</dbReference>
<evidence type="ECO:0000313" key="12">
    <source>
        <dbReference type="Proteomes" id="UP000594979"/>
    </source>
</evidence>
<feature type="compositionally biased region" description="Low complexity" evidence="3">
    <location>
        <begin position="399"/>
        <end position="421"/>
    </location>
</feature>
<reference evidence="7 12" key="5">
    <citation type="submission" date="2020-12" db="EMBL/GenBank/DDBJ databases">
        <title>FDA dAtabase for Regulatory Grade micrObial Sequences (FDA-ARGOS): Supporting development and validation of Infectious Disease Dx tests.</title>
        <authorList>
            <person name="Sproer C."/>
            <person name="Gronow S."/>
            <person name="Severitt S."/>
            <person name="Schroder I."/>
            <person name="Tallon L."/>
            <person name="Sadzewicz L."/>
            <person name="Zhao X."/>
            <person name="Boylan J."/>
            <person name="Ott S."/>
            <person name="Bowen H."/>
            <person name="Vavikolanu K."/>
            <person name="Mehta A."/>
            <person name="Aluvathingal J."/>
            <person name="Nadendla S."/>
            <person name="Lowell S."/>
            <person name="Myers T."/>
            <person name="Yan Y."/>
            <person name="Sichtig H."/>
        </authorList>
    </citation>
    <scope>NUCLEOTIDE SEQUENCE [LARGE SCALE GENOMIC DNA]</scope>
    <source>
        <strain evidence="7 12">FDAARGOS_902</strain>
    </source>
</reference>
<evidence type="ECO:0000313" key="5">
    <source>
        <dbReference type="EMBL" id="KZE17187.1"/>
    </source>
</evidence>
<dbReference type="AlphaFoldDB" id="A0A165DPV6"/>
<dbReference type="Gene3D" id="3.40.50.2000">
    <property type="entry name" value="Glycogen Phosphorylase B"/>
    <property type="match status" value="2"/>
</dbReference>
<dbReference type="Pfam" id="PF13439">
    <property type="entry name" value="Glyco_transf_4"/>
    <property type="match status" value="1"/>
</dbReference>
<evidence type="ECO:0000313" key="8">
    <source>
        <dbReference type="EMBL" id="VEW14777.1"/>
    </source>
</evidence>
<evidence type="ECO:0000313" key="9">
    <source>
        <dbReference type="Proteomes" id="UP000076612"/>
    </source>
</evidence>
<dbReference type="EMBL" id="LQQR01000027">
    <property type="protein sequence ID" value="KZE17187.1"/>
    <property type="molecule type" value="Genomic_DNA"/>
</dbReference>
<evidence type="ECO:0000313" key="6">
    <source>
        <dbReference type="EMBL" id="PAK97129.1"/>
    </source>
</evidence>
<dbReference type="Proteomes" id="UP000386281">
    <property type="component" value="Unassembled WGS sequence"/>
</dbReference>
<dbReference type="KEGG" id="bcau:I6G59_05800"/>
<dbReference type="STRING" id="33889.AVW13_13935"/>
<name>A0A165DPV6_9MICO</name>
<dbReference type="SUPFAM" id="SSF53756">
    <property type="entry name" value="UDP-Glycosyltransferase/glycogen phosphorylase"/>
    <property type="match status" value="1"/>
</dbReference>
<dbReference type="Proteomes" id="UP000076612">
    <property type="component" value="Unassembled WGS sequence"/>
</dbReference>
<evidence type="ECO:0000256" key="1">
    <source>
        <dbReference type="ARBA" id="ARBA00022676"/>
    </source>
</evidence>
<dbReference type="Proteomes" id="UP000216867">
    <property type="component" value="Unassembled WGS sequence"/>
</dbReference>
<keyword evidence="2 7" id="KW-0808">Transferase</keyword>
<dbReference type="RefSeq" id="WP_063250399.1">
    <property type="nucleotide sequence ID" value="NZ_CAACXN010000015.1"/>
</dbReference>
<gene>
    <name evidence="5" type="ORF">AVW13_13935</name>
    <name evidence="6" type="ORF">B8X04_00690</name>
    <name evidence="7" type="ORF">I6G59_05800</name>
    <name evidence="8" type="ORF">NCTC12391_02926</name>
</gene>
<dbReference type="Proteomes" id="UP000594979">
    <property type="component" value="Chromosome"/>
</dbReference>
<dbReference type="GeneID" id="99774905"/>
<keyword evidence="1" id="KW-0328">Glycosyltransferase</keyword>
<evidence type="ECO:0000313" key="11">
    <source>
        <dbReference type="Proteomes" id="UP000386281"/>
    </source>
</evidence>
<dbReference type="EMBL" id="NCWY01000001">
    <property type="protein sequence ID" value="PAK97129.1"/>
    <property type="molecule type" value="Genomic_DNA"/>
</dbReference>
<reference evidence="5" key="2">
    <citation type="submission" date="2016-01" db="EMBL/GenBank/DDBJ databases">
        <authorList>
            <person name="Hong K.W."/>
        </authorList>
    </citation>
    <scope>NUCLEOTIDE SEQUENCE</scope>
    <source>
        <strain evidence="5">M40</strain>
    </source>
</reference>
<feature type="region of interest" description="Disordered" evidence="3">
    <location>
        <begin position="165"/>
        <end position="184"/>
    </location>
</feature>
<protein>
    <submittedName>
        <fullName evidence="7">Glycosyltransferase</fullName>
    </submittedName>
</protein>
<reference evidence="9" key="1">
    <citation type="submission" date="2016-01" db="EMBL/GenBank/DDBJ databases">
        <title>Draft genome of Chromobacterium sp. F49.</title>
        <authorList>
            <person name="Hong K.W."/>
        </authorList>
    </citation>
    <scope>NUCLEOTIDE SEQUENCE [LARGE SCALE GENOMIC DNA]</scope>
    <source>
        <strain evidence="9">M40</strain>
    </source>
</reference>
<dbReference type="EMBL" id="CP065682">
    <property type="protein sequence ID" value="QPS34821.1"/>
    <property type="molecule type" value="Genomic_DNA"/>
</dbReference>
<accession>A0A165DPV6</accession>
<evidence type="ECO:0000256" key="2">
    <source>
        <dbReference type="ARBA" id="ARBA00022679"/>
    </source>
</evidence>
<evidence type="ECO:0000256" key="3">
    <source>
        <dbReference type="SAM" id="MobiDB-lite"/>
    </source>
</evidence>
<dbReference type="EMBL" id="CAACXN010000015">
    <property type="protein sequence ID" value="VEW14777.1"/>
    <property type="molecule type" value="Genomic_DNA"/>
</dbReference>
<feature type="region of interest" description="Disordered" evidence="3">
    <location>
        <begin position="381"/>
        <end position="421"/>
    </location>
</feature>
<evidence type="ECO:0000259" key="4">
    <source>
        <dbReference type="Pfam" id="PF13439"/>
    </source>
</evidence>
<organism evidence="6 10">
    <name type="scientific">Brevibacterium casei</name>
    <dbReference type="NCBI Taxonomy" id="33889"/>
    <lineage>
        <taxon>Bacteria</taxon>
        <taxon>Bacillati</taxon>
        <taxon>Actinomycetota</taxon>
        <taxon>Actinomycetes</taxon>
        <taxon>Micrococcales</taxon>
        <taxon>Brevibacteriaceae</taxon>
        <taxon>Brevibacterium</taxon>
    </lineage>
</organism>